<keyword evidence="2" id="KW-1185">Reference proteome</keyword>
<proteinExistence type="predicted"/>
<dbReference type="RefSeq" id="WP_013872715.1">
    <property type="nucleotide sequence ID" value="NC_015656.1"/>
</dbReference>
<dbReference type="Proteomes" id="UP000001549">
    <property type="component" value="Chromosome"/>
</dbReference>
<dbReference type="Pfam" id="PF19760">
    <property type="entry name" value="DUF6247"/>
    <property type="match status" value="1"/>
</dbReference>
<gene>
    <name evidence="1" type="ordered locus">FsymDg_1248</name>
</gene>
<reference evidence="1 2" key="1">
    <citation type="submission" date="2011-05" db="EMBL/GenBank/DDBJ databases">
        <title>Complete sequence of chromosome of Frankia symbiont of Datisca glomerata.</title>
        <authorList>
            <consortium name="US DOE Joint Genome Institute"/>
            <person name="Lucas S."/>
            <person name="Han J."/>
            <person name="Lapidus A."/>
            <person name="Cheng J.-F."/>
            <person name="Goodwin L."/>
            <person name="Pitluck S."/>
            <person name="Peters L."/>
            <person name="Mikhailova N."/>
            <person name="Chertkov O."/>
            <person name="Teshima H."/>
            <person name="Han C."/>
            <person name="Tapia R."/>
            <person name="Land M."/>
            <person name="Hauser L."/>
            <person name="Kyrpides N."/>
            <person name="Ivanova N."/>
            <person name="Pagani I."/>
            <person name="Berry A."/>
            <person name="Pawlowski K."/>
            <person name="Persson T."/>
            <person name="Vanden Heuvel B."/>
            <person name="Benson D."/>
            <person name="Woyke T."/>
        </authorList>
    </citation>
    <scope>NUCLEOTIDE SEQUENCE [LARGE SCALE GENOMIC DNA]</scope>
    <source>
        <strain evidence="2">4085684</strain>
    </source>
</reference>
<name>F8B2L2_9ACTN</name>
<dbReference type="KEGG" id="fsy:FsymDg_1248"/>
<evidence type="ECO:0000313" key="1">
    <source>
        <dbReference type="EMBL" id="AEH08738.1"/>
    </source>
</evidence>
<dbReference type="AlphaFoldDB" id="F8B2L2"/>
<evidence type="ECO:0000313" key="2">
    <source>
        <dbReference type="Proteomes" id="UP000001549"/>
    </source>
</evidence>
<dbReference type="InterPro" id="IPR046214">
    <property type="entry name" value="DUF6247"/>
</dbReference>
<organism evidence="1 2">
    <name type="scientific">Candidatus Protofrankia datiscae</name>
    <dbReference type="NCBI Taxonomy" id="2716812"/>
    <lineage>
        <taxon>Bacteria</taxon>
        <taxon>Bacillati</taxon>
        <taxon>Actinomycetota</taxon>
        <taxon>Actinomycetes</taxon>
        <taxon>Frankiales</taxon>
        <taxon>Frankiaceae</taxon>
        <taxon>Protofrankia</taxon>
    </lineage>
</organism>
<dbReference type="EMBL" id="CP002801">
    <property type="protein sequence ID" value="AEH08738.1"/>
    <property type="molecule type" value="Genomic_DNA"/>
</dbReference>
<dbReference type="HOGENOM" id="CLU_163253_0_0_11"/>
<sequence>MADTDVPASLDGLRIRVDKTGSAVHAALDADQRAVFEAEFRAALAHVDDQFGLDAVQDVVERWWPAAVLCANPEIRQRAAPGIRQEIDIGNQH</sequence>
<accession>F8B2L2</accession>
<protein>
    <submittedName>
        <fullName evidence="1">Uncharacterized protein</fullName>
    </submittedName>
</protein>